<organism evidence="1 2">
    <name type="scientific">Polystyrenella longa</name>
    <dbReference type="NCBI Taxonomy" id="2528007"/>
    <lineage>
        <taxon>Bacteria</taxon>
        <taxon>Pseudomonadati</taxon>
        <taxon>Planctomycetota</taxon>
        <taxon>Planctomycetia</taxon>
        <taxon>Planctomycetales</taxon>
        <taxon>Planctomycetaceae</taxon>
        <taxon>Polystyrenella</taxon>
    </lineage>
</organism>
<dbReference type="KEGG" id="plon:Pla110_25230"/>
<proteinExistence type="predicted"/>
<accession>A0A518CNK4</accession>
<dbReference type="AlphaFoldDB" id="A0A518CNK4"/>
<keyword evidence="2" id="KW-1185">Reference proteome</keyword>
<dbReference type="Proteomes" id="UP000317178">
    <property type="component" value="Chromosome"/>
</dbReference>
<evidence type="ECO:0000313" key="1">
    <source>
        <dbReference type="EMBL" id="QDU80788.1"/>
    </source>
</evidence>
<evidence type="ECO:0000313" key="2">
    <source>
        <dbReference type="Proteomes" id="UP000317178"/>
    </source>
</evidence>
<gene>
    <name evidence="1" type="ORF">Pla110_25230</name>
</gene>
<protein>
    <submittedName>
        <fullName evidence="1">Uncharacterized protein</fullName>
    </submittedName>
</protein>
<reference evidence="1 2" key="1">
    <citation type="submission" date="2019-02" db="EMBL/GenBank/DDBJ databases">
        <title>Deep-cultivation of Planctomycetes and their phenomic and genomic characterization uncovers novel biology.</title>
        <authorList>
            <person name="Wiegand S."/>
            <person name="Jogler M."/>
            <person name="Boedeker C."/>
            <person name="Pinto D."/>
            <person name="Vollmers J."/>
            <person name="Rivas-Marin E."/>
            <person name="Kohn T."/>
            <person name="Peeters S.H."/>
            <person name="Heuer A."/>
            <person name="Rast P."/>
            <person name="Oberbeckmann S."/>
            <person name="Bunk B."/>
            <person name="Jeske O."/>
            <person name="Meyerdierks A."/>
            <person name="Storesund J.E."/>
            <person name="Kallscheuer N."/>
            <person name="Luecker S."/>
            <person name="Lage O.M."/>
            <person name="Pohl T."/>
            <person name="Merkel B.J."/>
            <person name="Hornburger P."/>
            <person name="Mueller R.-W."/>
            <person name="Bruemmer F."/>
            <person name="Labrenz M."/>
            <person name="Spormann A.M."/>
            <person name="Op den Camp H."/>
            <person name="Overmann J."/>
            <person name="Amann R."/>
            <person name="Jetten M.S.M."/>
            <person name="Mascher T."/>
            <person name="Medema M.H."/>
            <person name="Devos D.P."/>
            <person name="Kaster A.-K."/>
            <person name="Ovreas L."/>
            <person name="Rohde M."/>
            <person name="Galperin M.Y."/>
            <person name="Jogler C."/>
        </authorList>
    </citation>
    <scope>NUCLEOTIDE SEQUENCE [LARGE SCALE GENOMIC DNA]</scope>
    <source>
        <strain evidence="1 2">Pla110</strain>
    </source>
</reference>
<dbReference type="EMBL" id="CP036281">
    <property type="protein sequence ID" value="QDU80788.1"/>
    <property type="molecule type" value="Genomic_DNA"/>
</dbReference>
<name>A0A518CNK4_9PLAN</name>
<sequence length="174" mass="20063">MSSESTSADEIQLSDSELPETFPIDRNSLGNVPTAVELEERVVRLLDNTEQLTASWSKSFFRYDQRRDHRVPHKSDLLLVPVCNEQEMPIGDPGIVVCKNVSTGGFAFFHERPIVHRKVAVLLPTTEHQQELMVAKLVWCRFTQHNFYCSGAKILRKASFPFDKQWTQMELNNW</sequence>